<dbReference type="NCBIfam" id="TIGR00758">
    <property type="entry name" value="UDG_fam4"/>
    <property type="match status" value="1"/>
</dbReference>
<evidence type="ECO:0000256" key="10">
    <source>
        <dbReference type="ARBA" id="ARBA00023014"/>
    </source>
</evidence>
<reference evidence="13 14" key="1">
    <citation type="submission" date="2023-08" db="EMBL/GenBank/DDBJ databases">
        <title>Methanolobus mangrovi sp. nov. and Methanolobus sediminis sp. nov, two novel methylotrophic methanogens isolated from mangrove sediments in China.</title>
        <authorList>
            <person name="Zhou J."/>
        </authorList>
    </citation>
    <scope>NUCLEOTIDE SEQUENCE [LARGE SCALE GENOMIC DNA]</scope>
    <source>
        <strain evidence="13 14">FTZ6</strain>
    </source>
</reference>
<dbReference type="Proteomes" id="UP001182908">
    <property type="component" value="Chromosome"/>
</dbReference>
<evidence type="ECO:0000256" key="7">
    <source>
        <dbReference type="ARBA" id="ARBA00022763"/>
    </source>
</evidence>
<comment type="catalytic activity">
    <reaction evidence="1">
        <text>Hydrolyzes single-stranded DNA or mismatched double-stranded DNA and polynucleotides, releasing free uracil.</text>
        <dbReference type="EC" id="3.2.2.27"/>
    </reaction>
</comment>
<evidence type="ECO:0000256" key="2">
    <source>
        <dbReference type="ARBA" id="ARBA00006521"/>
    </source>
</evidence>
<evidence type="ECO:0000259" key="12">
    <source>
        <dbReference type="SMART" id="SM00986"/>
    </source>
</evidence>
<dbReference type="CDD" id="cd10030">
    <property type="entry name" value="UDG-F4_TTUDGA_SPO1dp_like"/>
    <property type="match status" value="1"/>
</dbReference>
<dbReference type="EC" id="3.2.2.27" evidence="3"/>
<keyword evidence="10" id="KW-0411">Iron-sulfur</keyword>
<keyword evidence="8 13" id="KW-0378">Hydrolase</keyword>
<dbReference type="InterPro" id="IPR005122">
    <property type="entry name" value="Uracil-DNA_glycosylase-like"/>
</dbReference>
<gene>
    <name evidence="13" type="ORF">RE474_10625</name>
</gene>
<keyword evidence="14" id="KW-1185">Reference proteome</keyword>
<dbReference type="GO" id="GO:0006281">
    <property type="term" value="P:DNA repair"/>
    <property type="evidence" value="ECO:0007669"/>
    <property type="project" value="UniProtKB-KW"/>
</dbReference>
<name>A0AA51UJ43_9EURY</name>
<dbReference type="InterPro" id="IPR036895">
    <property type="entry name" value="Uracil-DNA_glycosylase-like_sf"/>
</dbReference>
<dbReference type="SMART" id="SM00986">
    <property type="entry name" value="UDG"/>
    <property type="match status" value="1"/>
</dbReference>
<keyword evidence="7" id="KW-0227">DNA damage</keyword>
<keyword evidence="11" id="KW-0234">DNA repair</keyword>
<dbReference type="SUPFAM" id="SSF52141">
    <property type="entry name" value="Uracil-DNA glycosylase-like"/>
    <property type="match status" value="1"/>
</dbReference>
<dbReference type="InterPro" id="IPR051536">
    <property type="entry name" value="UDG_Type-4/5"/>
</dbReference>
<dbReference type="PANTHER" id="PTHR33693:SF1">
    <property type="entry name" value="TYPE-4 URACIL-DNA GLYCOSYLASE"/>
    <property type="match status" value="1"/>
</dbReference>
<keyword evidence="6" id="KW-0479">Metal-binding</keyword>
<feature type="domain" description="Uracil-DNA glycosylase-like" evidence="12">
    <location>
        <begin position="38"/>
        <end position="181"/>
    </location>
</feature>
<keyword evidence="13" id="KW-0326">Glycosidase</keyword>
<evidence type="ECO:0000256" key="8">
    <source>
        <dbReference type="ARBA" id="ARBA00022801"/>
    </source>
</evidence>
<evidence type="ECO:0000313" key="13">
    <source>
        <dbReference type="EMBL" id="WMW24533.1"/>
    </source>
</evidence>
<evidence type="ECO:0000256" key="1">
    <source>
        <dbReference type="ARBA" id="ARBA00001400"/>
    </source>
</evidence>
<dbReference type="GO" id="GO:0051539">
    <property type="term" value="F:4 iron, 4 sulfur cluster binding"/>
    <property type="evidence" value="ECO:0007669"/>
    <property type="project" value="UniProtKB-KW"/>
</dbReference>
<evidence type="ECO:0000256" key="5">
    <source>
        <dbReference type="ARBA" id="ARBA00022485"/>
    </source>
</evidence>
<dbReference type="PANTHER" id="PTHR33693">
    <property type="entry name" value="TYPE-5 URACIL-DNA GLYCOSYLASE"/>
    <property type="match status" value="1"/>
</dbReference>
<dbReference type="RefSeq" id="WP_309310344.1">
    <property type="nucleotide sequence ID" value="NZ_CP133592.1"/>
</dbReference>
<dbReference type="GO" id="GO:0046872">
    <property type="term" value="F:metal ion binding"/>
    <property type="evidence" value="ECO:0007669"/>
    <property type="project" value="UniProtKB-KW"/>
</dbReference>
<evidence type="ECO:0000256" key="11">
    <source>
        <dbReference type="ARBA" id="ARBA00023204"/>
    </source>
</evidence>
<dbReference type="AlphaFoldDB" id="A0AA51UJ43"/>
<dbReference type="InterPro" id="IPR005273">
    <property type="entry name" value="Ura-DNA_glyco_family4"/>
</dbReference>
<evidence type="ECO:0000256" key="6">
    <source>
        <dbReference type="ARBA" id="ARBA00022723"/>
    </source>
</evidence>
<comment type="similarity">
    <text evidence="2">Belongs to the uracil-DNA glycosylase (UDG) superfamily. Type 4 (UDGa) family.</text>
</comment>
<proteinExistence type="inferred from homology"/>
<dbReference type="SMART" id="SM00987">
    <property type="entry name" value="UreE_C"/>
    <property type="match status" value="1"/>
</dbReference>
<sequence length="189" mass="21073">MAVRSVSELVEQGFEAVEKEILECTDCQLHETVTNKVISKGSRTPRVVFVGEAPGKNEDETGVPFCGRAGKNLDGMIEYMGLSGDDYAVINTIKCRPPKNRNPLKSEIKACKPFLEAQIQLLNPKVIILLGNTAEKAFCDGEKLEWGVPKEVSGQYTLLKIYHPAALIYQRSRIEEQNALIDNNRHLWG</sequence>
<accession>A0AA51UJ43</accession>
<evidence type="ECO:0000313" key="14">
    <source>
        <dbReference type="Proteomes" id="UP001182908"/>
    </source>
</evidence>
<dbReference type="GeneID" id="84233176"/>
<dbReference type="Gene3D" id="3.40.470.10">
    <property type="entry name" value="Uracil-DNA glycosylase-like domain"/>
    <property type="match status" value="1"/>
</dbReference>
<evidence type="ECO:0000256" key="9">
    <source>
        <dbReference type="ARBA" id="ARBA00023004"/>
    </source>
</evidence>
<keyword evidence="5" id="KW-0004">4Fe-4S</keyword>
<dbReference type="GO" id="GO:0004844">
    <property type="term" value="F:uracil DNA N-glycosylase activity"/>
    <property type="evidence" value="ECO:0007669"/>
    <property type="project" value="UniProtKB-EC"/>
</dbReference>
<dbReference type="EMBL" id="CP133592">
    <property type="protein sequence ID" value="WMW24533.1"/>
    <property type="molecule type" value="Genomic_DNA"/>
</dbReference>
<evidence type="ECO:0000256" key="3">
    <source>
        <dbReference type="ARBA" id="ARBA00012030"/>
    </source>
</evidence>
<dbReference type="Pfam" id="PF03167">
    <property type="entry name" value="UDG"/>
    <property type="match status" value="1"/>
</dbReference>
<dbReference type="KEGG" id="mseb:RE474_10625"/>
<protein>
    <recommendedName>
        <fullName evidence="4">Type-4 uracil-DNA glycosylase</fullName>
        <ecNumber evidence="3">3.2.2.27</ecNumber>
    </recommendedName>
</protein>
<keyword evidence="9" id="KW-0408">Iron</keyword>
<evidence type="ECO:0000256" key="4">
    <source>
        <dbReference type="ARBA" id="ARBA00019403"/>
    </source>
</evidence>
<organism evidence="13 14">
    <name type="scientific">Methanolobus sediminis</name>
    <dbReference type="NCBI Taxonomy" id="3072978"/>
    <lineage>
        <taxon>Archaea</taxon>
        <taxon>Methanobacteriati</taxon>
        <taxon>Methanobacteriota</taxon>
        <taxon>Stenosarchaea group</taxon>
        <taxon>Methanomicrobia</taxon>
        <taxon>Methanosarcinales</taxon>
        <taxon>Methanosarcinaceae</taxon>
        <taxon>Methanolobus</taxon>
    </lineage>
</organism>